<dbReference type="PANTHER" id="PTHR24198:SF165">
    <property type="entry name" value="ANKYRIN REPEAT-CONTAINING PROTEIN-RELATED"/>
    <property type="match status" value="1"/>
</dbReference>
<evidence type="ECO:0000313" key="6">
    <source>
        <dbReference type="EMBL" id="KAF2163296.1"/>
    </source>
</evidence>
<keyword evidence="2 3" id="KW-0040">ANK repeat</keyword>
<dbReference type="RefSeq" id="XP_033664185.1">
    <property type="nucleotide sequence ID" value="XM_033813674.1"/>
</dbReference>
<evidence type="ECO:0000313" key="7">
    <source>
        <dbReference type="Proteomes" id="UP000799537"/>
    </source>
</evidence>
<proteinExistence type="predicted"/>
<dbReference type="Pfam" id="PF12796">
    <property type="entry name" value="Ank_2"/>
    <property type="match status" value="1"/>
</dbReference>
<dbReference type="SUPFAM" id="SSF48403">
    <property type="entry name" value="Ankyrin repeat"/>
    <property type="match status" value="1"/>
</dbReference>
<sequence length="476" mass="53335">MICDRSHQNLTNSQCNYVGLGCVAPMAKRPVAAVRHVVVGPHTNSWPPGASHRVSSLRRWLLRPSGCTRNMTKTWDEVREEICRLYGEGHSLEHIRKTLCRQRHFEASIRAFRLKLKAWKVKRSDTASAQNTTQHSFTNAVSGSNRSSSPGTDRSLRFGNAHLSSPSVSGQVQGITGEHRSLEDLYIQLRLYIQIRSSNPERSWQEEVLILHDFVDGTTSILHFAVKEPDSEENTTLIERLLLHIHDHEIDVDTRDREGRTALELAIRKDSSSLTRLLLDHCADVNQTDSQGYTLLHIALKTAASPATLHLLLRRGADPNTCLPTTEKFRTALEWLASDSGQLRPAAHIGYLTYFEIVGALLEHEAGWSTNELKDILGIFVDYWIVSAGSPQLFETAETVLRTYLEAGLDPGSINCPSWAKSRRGCIYLSVLDFAALHSPNPTLALFIVRNTKSAKHLRSLVKDLLDPFCLDTARL</sequence>
<feature type="compositionally biased region" description="Polar residues" evidence="4">
    <location>
        <begin position="126"/>
        <end position="152"/>
    </location>
</feature>
<dbReference type="PROSITE" id="PS51257">
    <property type="entry name" value="PROKAR_LIPOPROTEIN"/>
    <property type="match status" value="1"/>
</dbReference>
<evidence type="ECO:0000259" key="5">
    <source>
        <dbReference type="Pfam" id="PF14420"/>
    </source>
</evidence>
<dbReference type="InterPro" id="IPR025676">
    <property type="entry name" value="Clr5_dom"/>
</dbReference>
<name>A0A6A6CCX2_ZASCE</name>
<dbReference type="Proteomes" id="UP000799537">
    <property type="component" value="Unassembled WGS sequence"/>
</dbReference>
<feature type="domain" description="Clr5" evidence="5">
    <location>
        <begin position="71"/>
        <end position="122"/>
    </location>
</feature>
<dbReference type="OrthoDB" id="20872at2759"/>
<feature type="repeat" description="ANK" evidence="3">
    <location>
        <begin position="258"/>
        <end position="290"/>
    </location>
</feature>
<evidence type="ECO:0000256" key="4">
    <source>
        <dbReference type="SAM" id="MobiDB-lite"/>
    </source>
</evidence>
<evidence type="ECO:0000256" key="3">
    <source>
        <dbReference type="PROSITE-ProRule" id="PRU00023"/>
    </source>
</evidence>
<protein>
    <recommendedName>
        <fullName evidence="5">Clr5 domain-containing protein</fullName>
    </recommendedName>
</protein>
<dbReference type="Gene3D" id="1.25.40.20">
    <property type="entry name" value="Ankyrin repeat-containing domain"/>
    <property type="match status" value="1"/>
</dbReference>
<organism evidence="6 7">
    <name type="scientific">Zasmidium cellare ATCC 36951</name>
    <dbReference type="NCBI Taxonomy" id="1080233"/>
    <lineage>
        <taxon>Eukaryota</taxon>
        <taxon>Fungi</taxon>
        <taxon>Dikarya</taxon>
        <taxon>Ascomycota</taxon>
        <taxon>Pezizomycotina</taxon>
        <taxon>Dothideomycetes</taxon>
        <taxon>Dothideomycetidae</taxon>
        <taxon>Mycosphaerellales</taxon>
        <taxon>Mycosphaerellaceae</taxon>
        <taxon>Zasmidium</taxon>
    </lineage>
</organism>
<dbReference type="PROSITE" id="PS50297">
    <property type="entry name" value="ANK_REP_REGION"/>
    <property type="match status" value="2"/>
</dbReference>
<dbReference type="EMBL" id="ML993609">
    <property type="protein sequence ID" value="KAF2163296.1"/>
    <property type="molecule type" value="Genomic_DNA"/>
</dbReference>
<dbReference type="SMART" id="SM00248">
    <property type="entry name" value="ANK"/>
    <property type="match status" value="2"/>
</dbReference>
<gene>
    <name evidence="6" type="ORF">M409DRAFT_57584</name>
</gene>
<evidence type="ECO:0000256" key="1">
    <source>
        <dbReference type="ARBA" id="ARBA00022737"/>
    </source>
</evidence>
<dbReference type="Pfam" id="PF14420">
    <property type="entry name" value="Clr5"/>
    <property type="match status" value="1"/>
</dbReference>
<keyword evidence="1" id="KW-0677">Repeat</keyword>
<reference evidence="6" key="1">
    <citation type="journal article" date="2020" name="Stud. Mycol.">
        <title>101 Dothideomycetes genomes: a test case for predicting lifestyles and emergence of pathogens.</title>
        <authorList>
            <person name="Haridas S."/>
            <person name="Albert R."/>
            <person name="Binder M."/>
            <person name="Bloem J."/>
            <person name="Labutti K."/>
            <person name="Salamov A."/>
            <person name="Andreopoulos B."/>
            <person name="Baker S."/>
            <person name="Barry K."/>
            <person name="Bills G."/>
            <person name="Bluhm B."/>
            <person name="Cannon C."/>
            <person name="Castanera R."/>
            <person name="Culley D."/>
            <person name="Daum C."/>
            <person name="Ezra D."/>
            <person name="Gonzalez J."/>
            <person name="Henrissat B."/>
            <person name="Kuo A."/>
            <person name="Liang C."/>
            <person name="Lipzen A."/>
            <person name="Lutzoni F."/>
            <person name="Magnuson J."/>
            <person name="Mondo S."/>
            <person name="Nolan M."/>
            <person name="Ohm R."/>
            <person name="Pangilinan J."/>
            <person name="Park H.-J."/>
            <person name="Ramirez L."/>
            <person name="Alfaro M."/>
            <person name="Sun H."/>
            <person name="Tritt A."/>
            <person name="Yoshinaga Y."/>
            <person name="Zwiers L.-H."/>
            <person name="Turgeon B."/>
            <person name="Goodwin S."/>
            <person name="Spatafora J."/>
            <person name="Crous P."/>
            <person name="Grigoriev I."/>
        </authorList>
    </citation>
    <scope>NUCLEOTIDE SEQUENCE</scope>
    <source>
        <strain evidence="6">ATCC 36951</strain>
    </source>
</reference>
<dbReference type="PANTHER" id="PTHR24198">
    <property type="entry name" value="ANKYRIN REPEAT AND PROTEIN KINASE DOMAIN-CONTAINING PROTEIN"/>
    <property type="match status" value="1"/>
</dbReference>
<accession>A0A6A6CCX2</accession>
<dbReference type="InterPro" id="IPR002110">
    <property type="entry name" value="Ankyrin_rpt"/>
</dbReference>
<feature type="region of interest" description="Disordered" evidence="4">
    <location>
        <begin position="125"/>
        <end position="174"/>
    </location>
</feature>
<evidence type="ECO:0000256" key="2">
    <source>
        <dbReference type="ARBA" id="ARBA00023043"/>
    </source>
</evidence>
<keyword evidence="7" id="KW-1185">Reference proteome</keyword>
<dbReference type="InterPro" id="IPR036770">
    <property type="entry name" value="Ankyrin_rpt-contain_sf"/>
</dbReference>
<feature type="repeat" description="ANK" evidence="3">
    <location>
        <begin position="291"/>
        <end position="320"/>
    </location>
</feature>
<dbReference type="PROSITE" id="PS50088">
    <property type="entry name" value="ANK_REPEAT"/>
    <property type="match status" value="2"/>
</dbReference>
<feature type="compositionally biased region" description="Polar residues" evidence="4">
    <location>
        <begin position="162"/>
        <end position="174"/>
    </location>
</feature>
<dbReference type="AlphaFoldDB" id="A0A6A6CCX2"/>
<dbReference type="GeneID" id="54566946"/>